<keyword evidence="2" id="KW-1185">Reference proteome</keyword>
<dbReference type="AlphaFoldDB" id="A0AAV2GW64"/>
<gene>
    <name evidence="1" type="ORF">LTRI10_LOCUS53819</name>
</gene>
<reference evidence="1 2" key="1">
    <citation type="submission" date="2024-04" db="EMBL/GenBank/DDBJ databases">
        <authorList>
            <person name="Fracassetti M."/>
        </authorList>
    </citation>
    <scope>NUCLEOTIDE SEQUENCE [LARGE SCALE GENOMIC DNA]</scope>
</reference>
<proteinExistence type="predicted"/>
<evidence type="ECO:0000313" key="2">
    <source>
        <dbReference type="Proteomes" id="UP001497516"/>
    </source>
</evidence>
<dbReference type="Proteomes" id="UP001497516">
    <property type="component" value="Chromosome 9"/>
</dbReference>
<sequence length="78" mass="8404">MSLHVAAAAAVDVDSLYSRRYLSLSITAPLLSPPSSSKLSPPPLSPHHRLSLLCFPTSRSTFSLQGCRLSLLQRSGVR</sequence>
<organism evidence="1 2">
    <name type="scientific">Linum trigynum</name>
    <dbReference type="NCBI Taxonomy" id="586398"/>
    <lineage>
        <taxon>Eukaryota</taxon>
        <taxon>Viridiplantae</taxon>
        <taxon>Streptophyta</taxon>
        <taxon>Embryophyta</taxon>
        <taxon>Tracheophyta</taxon>
        <taxon>Spermatophyta</taxon>
        <taxon>Magnoliopsida</taxon>
        <taxon>eudicotyledons</taxon>
        <taxon>Gunneridae</taxon>
        <taxon>Pentapetalae</taxon>
        <taxon>rosids</taxon>
        <taxon>fabids</taxon>
        <taxon>Malpighiales</taxon>
        <taxon>Linaceae</taxon>
        <taxon>Linum</taxon>
    </lineage>
</organism>
<evidence type="ECO:0000313" key="1">
    <source>
        <dbReference type="EMBL" id="CAL1414676.1"/>
    </source>
</evidence>
<protein>
    <submittedName>
        <fullName evidence="1">Uncharacterized protein</fullName>
    </submittedName>
</protein>
<name>A0AAV2GW64_9ROSI</name>
<accession>A0AAV2GW64</accession>
<dbReference type="EMBL" id="OZ034822">
    <property type="protein sequence ID" value="CAL1414676.1"/>
    <property type="molecule type" value="Genomic_DNA"/>
</dbReference>